<dbReference type="Proteomes" id="UP000663864">
    <property type="component" value="Unassembled WGS sequence"/>
</dbReference>
<dbReference type="InterPro" id="IPR052717">
    <property type="entry name" value="Vacuolar_transposase_reg"/>
</dbReference>
<name>A0A813TZX2_9BILA</name>
<dbReference type="SUPFAM" id="SSF140996">
    <property type="entry name" value="Hermes dimerisation domain"/>
    <property type="match status" value="1"/>
</dbReference>
<comment type="caution">
    <text evidence="4">The sequence shown here is derived from an EMBL/GenBank/DDBJ whole genome shotgun (WGS) entry which is preliminary data.</text>
</comment>
<organism evidence="4 5">
    <name type="scientific">Rotaria sordida</name>
    <dbReference type="NCBI Taxonomy" id="392033"/>
    <lineage>
        <taxon>Eukaryota</taxon>
        <taxon>Metazoa</taxon>
        <taxon>Spiralia</taxon>
        <taxon>Gnathifera</taxon>
        <taxon>Rotifera</taxon>
        <taxon>Eurotatoria</taxon>
        <taxon>Bdelloidea</taxon>
        <taxon>Philodinida</taxon>
        <taxon>Philodinidae</taxon>
        <taxon>Rotaria</taxon>
    </lineage>
</organism>
<dbReference type="GO" id="GO:0046983">
    <property type="term" value="F:protein dimerization activity"/>
    <property type="evidence" value="ECO:0007669"/>
    <property type="project" value="InterPro"/>
</dbReference>
<reference evidence="4" key="1">
    <citation type="submission" date="2021-02" db="EMBL/GenBank/DDBJ databases">
        <authorList>
            <person name="Nowell W R."/>
        </authorList>
    </citation>
    <scope>NUCLEOTIDE SEQUENCE</scope>
</reference>
<dbReference type="Pfam" id="PF10683">
    <property type="entry name" value="DBD_Tnp_Hermes"/>
    <property type="match status" value="1"/>
</dbReference>
<evidence type="ECO:0000256" key="1">
    <source>
        <dbReference type="SAM" id="MobiDB-lite"/>
    </source>
</evidence>
<evidence type="ECO:0000313" key="5">
    <source>
        <dbReference type="Proteomes" id="UP000663864"/>
    </source>
</evidence>
<dbReference type="PANTHER" id="PTHR46169">
    <property type="entry name" value="DNA REPLICATION-RELATED ELEMENT FACTOR, ISOFORM A"/>
    <property type="match status" value="1"/>
</dbReference>
<dbReference type="SUPFAM" id="SSF53098">
    <property type="entry name" value="Ribonuclease H-like"/>
    <property type="match status" value="1"/>
</dbReference>
<feature type="domain" description="HAT C-terminal dimerisation" evidence="2">
    <location>
        <begin position="409"/>
        <end position="489"/>
    </location>
</feature>
<evidence type="ECO:0008006" key="6">
    <source>
        <dbReference type="Google" id="ProtNLM"/>
    </source>
</evidence>
<dbReference type="AlphaFoldDB" id="A0A813TZX2"/>
<dbReference type="GO" id="GO:0005634">
    <property type="term" value="C:nucleus"/>
    <property type="evidence" value="ECO:0007669"/>
    <property type="project" value="TreeGrafter"/>
</dbReference>
<evidence type="ECO:0000259" key="3">
    <source>
        <dbReference type="Pfam" id="PF10683"/>
    </source>
</evidence>
<feature type="region of interest" description="Disordered" evidence="1">
    <location>
        <begin position="375"/>
        <end position="402"/>
    </location>
</feature>
<dbReference type="Pfam" id="PF05699">
    <property type="entry name" value="Dimer_Tnp_hAT"/>
    <property type="match status" value="1"/>
</dbReference>
<dbReference type="EMBL" id="CAJNOT010000073">
    <property type="protein sequence ID" value="CAF0821064.1"/>
    <property type="molecule type" value="Genomic_DNA"/>
</dbReference>
<gene>
    <name evidence="4" type="ORF">ZHD862_LOCUS3388</name>
</gene>
<dbReference type="Gene3D" id="1.10.10.1070">
    <property type="entry name" value="Zinc finger, BED domain-containing"/>
    <property type="match status" value="1"/>
</dbReference>
<protein>
    <recommendedName>
        <fullName evidence="6">Transposase</fullName>
    </recommendedName>
</protein>
<dbReference type="InterPro" id="IPR008906">
    <property type="entry name" value="HATC_C_dom"/>
</dbReference>
<feature type="compositionally biased region" description="Acidic residues" evidence="1">
    <location>
        <begin position="393"/>
        <end position="402"/>
    </location>
</feature>
<evidence type="ECO:0000259" key="2">
    <source>
        <dbReference type="Pfam" id="PF05699"/>
    </source>
</evidence>
<dbReference type="InterPro" id="IPR012337">
    <property type="entry name" value="RNaseH-like_sf"/>
</dbReference>
<dbReference type="GO" id="GO:0006357">
    <property type="term" value="P:regulation of transcription by RNA polymerase II"/>
    <property type="evidence" value="ECO:0007669"/>
    <property type="project" value="TreeGrafter"/>
</dbReference>
<proteinExistence type="predicted"/>
<evidence type="ECO:0000313" key="4">
    <source>
        <dbReference type="EMBL" id="CAF0821064.1"/>
    </source>
</evidence>
<accession>A0A813TZX2</accession>
<dbReference type="PANTHER" id="PTHR46169:SF29">
    <property type="entry name" value="DNA REPLICATION-RELATED ELEMENT FACTOR, ISOFORM A"/>
    <property type="match status" value="1"/>
</dbReference>
<dbReference type="InterPro" id="IPR018473">
    <property type="entry name" value="Hermes_transposase_DNA-db"/>
</dbReference>
<sequence length="492" mass="56214">MSSPEILSPISISRARNTMSPDSNISLVNLSVSSPHNSDKFTSAQVQLMLKTKPNQYIIIENTGKHTSDCWTSFGFPAIVNDKSDPQRIDGFVSCKKCFTTYSFLSNSTRLLNQHNCEGSKVKNKKLEANGTSSTQRRLTAFYPAKQVNLKESEIVKIKNLQAQWVCQSIRPFSIIEDNGLRRLIQECISIGSRHGNINVDQVLRGADATAAHVSKLAEEHRVRISEELLEPLENDAITFCPDMWSDPIRQISYLGITITLVNDQFQFRSYDLCCSPFEEEDKTAESILAALQKELKRFGIVDLSVLKFKTILFFAEPIHFAATFLHLRYRYLRKCSNVQINSCKTYVRRQLKEIFEREKLKHLLLNQESERRIEKNNPAEPPLKKKKRFGEEYESGDLSDEYGETEDEVDKYLSMHIDPELIVDNPLVFWKANQKNLPLLSKLARIIHSIPATTASVEREFSSGGLVMSERRSSINPQNLNNILFLRSVTR</sequence>
<feature type="domain" description="Hermes trasposase DNA-binding" evidence="3">
    <location>
        <begin position="162"/>
        <end position="204"/>
    </location>
</feature>